<dbReference type="PANTHER" id="PTHR46691:SF1">
    <property type="entry name" value="AT-RICH INTERACTIVE DOMAIN-CONTAINING PROTEIN 2"/>
    <property type="match status" value="1"/>
</dbReference>
<dbReference type="OMA" id="QCAYSSP"/>
<name>A0A803MX17_CHEQI</name>
<dbReference type="EnsemblPlants" id="AUR62036747-RA">
    <property type="protein sequence ID" value="AUR62036747-RA:cds"/>
    <property type="gene ID" value="AUR62036747"/>
</dbReference>
<dbReference type="AlphaFoldDB" id="A0A803MX17"/>
<feature type="region of interest" description="Disordered" evidence="1">
    <location>
        <begin position="82"/>
        <end position="114"/>
    </location>
</feature>
<sequence length="129" mass="14961">MKEERMFKPRHFPIKVSFHGFHSSSLSISALGTIHGKFDCEYLVSIRLGRELRSGVIYHPVDKQCAYSSPAVDLSMEIIPYDPNKQPRQLSGKRRRKRKRWSGDPSHPKPNRSGYNFFFSEKHSVLKSL</sequence>
<dbReference type="PANTHER" id="PTHR46691">
    <property type="entry name" value="HIGH MOBILITY GROUP B PROTEIN 9"/>
    <property type="match status" value="1"/>
</dbReference>
<accession>A0A803MX17</accession>
<proteinExistence type="predicted"/>
<protein>
    <submittedName>
        <fullName evidence="2">Uncharacterized protein</fullName>
    </submittedName>
</protein>
<keyword evidence="3" id="KW-1185">Reference proteome</keyword>
<organism evidence="2 3">
    <name type="scientific">Chenopodium quinoa</name>
    <name type="common">Quinoa</name>
    <dbReference type="NCBI Taxonomy" id="63459"/>
    <lineage>
        <taxon>Eukaryota</taxon>
        <taxon>Viridiplantae</taxon>
        <taxon>Streptophyta</taxon>
        <taxon>Embryophyta</taxon>
        <taxon>Tracheophyta</taxon>
        <taxon>Spermatophyta</taxon>
        <taxon>Magnoliopsida</taxon>
        <taxon>eudicotyledons</taxon>
        <taxon>Gunneridae</taxon>
        <taxon>Pentapetalae</taxon>
        <taxon>Caryophyllales</taxon>
        <taxon>Chenopodiaceae</taxon>
        <taxon>Chenopodioideae</taxon>
        <taxon>Atripliceae</taxon>
        <taxon>Chenopodium</taxon>
    </lineage>
</organism>
<evidence type="ECO:0000313" key="3">
    <source>
        <dbReference type="Proteomes" id="UP000596660"/>
    </source>
</evidence>
<evidence type="ECO:0000313" key="2">
    <source>
        <dbReference type="EnsemblPlants" id="AUR62036747-RA:cds"/>
    </source>
</evidence>
<reference evidence="2" key="1">
    <citation type="journal article" date="2017" name="Nature">
        <title>The genome of Chenopodium quinoa.</title>
        <authorList>
            <person name="Jarvis D.E."/>
            <person name="Ho Y.S."/>
            <person name="Lightfoot D.J."/>
            <person name="Schmoeckel S.M."/>
            <person name="Li B."/>
            <person name="Borm T.J.A."/>
            <person name="Ohyanagi H."/>
            <person name="Mineta K."/>
            <person name="Michell C.T."/>
            <person name="Saber N."/>
            <person name="Kharbatia N.M."/>
            <person name="Rupper R.R."/>
            <person name="Sharp A.R."/>
            <person name="Dally N."/>
            <person name="Boughton B.A."/>
            <person name="Woo Y.H."/>
            <person name="Gao G."/>
            <person name="Schijlen E.G.W.M."/>
            <person name="Guo X."/>
            <person name="Momin A.A."/>
            <person name="Negrao S."/>
            <person name="Al-Babili S."/>
            <person name="Gehring C."/>
            <person name="Roessner U."/>
            <person name="Jung C."/>
            <person name="Murphy K."/>
            <person name="Arold S.T."/>
            <person name="Gojobori T."/>
            <person name="van der Linden C.G."/>
            <person name="van Loo E.N."/>
            <person name="Jellen E.N."/>
            <person name="Maughan P.J."/>
            <person name="Tester M."/>
        </authorList>
    </citation>
    <scope>NUCLEOTIDE SEQUENCE [LARGE SCALE GENOMIC DNA]</scope>
    <source>
        <strain evidence="2">cv. PI 614886</strain>
    </source>
</reference>
<feature type="compositionally biased region" description="Basic residues" evidence="1">
    <location>
        <begin position="91"/>
        <end position="100"/>
    </location>
</feature>
<evidence type="ECO:0000256" key="1">
    <source>
        <dbReference type="SAM" id="MobiDB-lite"/>
    </source>
</evidence>
<dbReference type="Gramene" id="AUR62036747-RA">
    <property type="protein sequence ID" value="AUR62036747-RA:cds"/>
    <property type="gene ID" value="AUR62036747"/>
</dbReference>
<dbReference type="Proteomes" id="UP000596660">
    <property type="component" value="Unplaced"/>
</dbReference>
<reference evidence="2" key="2">
    <citation type="submission" date="2021-03" db="UniProtKB">
        <authorList>
            <consortium name="EnsemblPlants"/>
        </authorList>
    </citation>
    <scope>IDENTIFICATION</scope>
</reference>